<gene>
    <name evidence="3" type="ORF">NYPRO_LOCUS3503</name>
</gene>
<dbReference type="Proteomes" id="UP000645828">
    <property type="component" value="Unassembled WGS sequence"/>
</dbReference>
<evidence type="ECO:0000256" key="1">
    <source>
        <dbReference type="SAM" id="MobiDB-lite"/>
    </source>
</evidence>
<feature type="transmembrane region" description="Helical" evidence="2">
    <location>
        <begin position="106"/>
        <end position="127"/>
    </location>
</feature>
<evidence type="ECO:0000256" key="2">
    <source>
        <dbReference type="SAM" id="Phobius"/>
    </source>
</evidence>
<reference evidence="3" key="1">
    <citation type="submission" date="2020-12" db="EMBL/GenBank/DDBJ databases">
        <authorList>
            <consortium name="Molecular Ecology Group"/>
        </authorList>
    </citation>
    <scope>NUCLEOTIDE SEQUENCE</scope>
    <source>
        <strain evidence="3">TBG_1078</strain>
    </source>
</reference>
<keyword evidence="2" id="KW-1133">Transmembrane helix</keyword>
<name>A0A811Y1S6_NYCPR</name>
<organism evidence="3 4">
    <name type="scientific">Nyctereutes procyonoides</name>
    <name type="common">Raccoon dog</name>
    <name type="synonym">Canis procyonoides</name>
    <dbReference type="NCBI Taxonomy" id="34880"/>
    <lineage>
        <taxon>Eukaryota</taxon>
        <taxon>Metazoa</taxon>
        <taxon>Chordata</taxon>
        <taxon>Craniata</taxon>
        <taxon>Vertebrata</taxon>
        <taxon>Euteleostomi</taxon>
        <taxon>Mammalia</taxon>
        <taxon>Eutheria</taxon>
        <taxon>Laurasiatheria</taxon>
        <taxon>Carnivora</taxon>
        <taxon>Caniformia</taxon>
        <taxon>Canidae</taxon>
        <taxon>Nyctereutes</taxon>
    </lineage>
</organism>
<accession>A0A811Y1S6</accession>
<evidence type="ECO:0000313" key="3">
    <source>
        <dbReference type="EMBL" id="CAD7670708.1"/>
    </source>
</evidence>
<sequence>MAKVIAILLYWRRRGDRRERVGAPGCLSWYMSAFGSSCDPGVLGSNPTSGSLHGACFSLCLPASGSPNGSRGAGCNCRGALDIQVLLATQNEFRVLRSLFFNKVSLGSFPAFYIYMYDFSVFFLPLSQRERERQRHRQREKQAPCTGSPTWDSIPGLQDRALGQRQAPNRCATQGSPKIHFLKAER</sequence>
<dbReference type="AlphaFoldDB" id="A0A811Y1S6"/>
<keyword evidence="2" id="KW-0812">Transmembrane</keyword>
<proteinExistence type="predicted"/>
<feature type="region of interest" description="Disordered" evidence="1">
    <location>
        <begin position="133"/>
        <end position="177"/>
    </location>
</feature>
<dbReference type="EMBL" id="CAJHUB010000659">
    <property type="protein sequence ID" value="CAD7670708.1"/>
    <property type="molecule type" value="Genomic_DNA"/>
</dbReference>
<comment type="caution">
    <text evidence="3">The sequence shown here is derived from an EMBL/GenBank/DDBJ whole genome shotgun (WGS) entry which is preliminary data.</text>
</comment>
<keyword evidence="2" id="KW-0472">Membrane</keyword>
<evidence type="ECO:0000313" key="4">
    <source>
        <dbReference type="Proteomes" id="UP000645828"/>
    </source>
</evidence>
<keyword evidence="4" id="KW-1185">Reference proteome</keyword>
<protein>
    <submittedName>
        <fullName evidence="3">(raccoon dog) hypothetical protein</fullName>
    </submittedName>
</protein>